<protein>
    <submittedName>
        <fullName evidence="3">OB-fold domain-containing protein</fullName>
    </submittedName>
</protein>
<organism evidence="3 4">
    <name type="scientific">Kineosporia babensis</name>
    <dbReference type="NCBI Taxonomy" id="499548"/>
    <lineage>
        <taxon>Bacteria</taxon>
        <taxon>Bacillati</taxon>
        <taxon>Actinomycetota</taxon>
        <taxon>Actinomycetes</taxon>
        <taxon>Kineosporiales</taxon>
        <taxon>Kineosporiaceae</taxon>
        <taxon>Kineosporia</taxon>
    </lineage>
</organism>
<dbReference type="RefSeq" id="WP_231447017.1">
    <property type="nucleotide sequence ID" value="NZ_JAJOMB010000016.1"/>
</dbReference>
<dbReference type="Pfam" id="PF12172">
    <property type="entry name" value="zf-ChsH2"/>
    <property type="match status" value="1"/>
</dbReference>
<dbReference type="InterPro" id="IPR022002">
    <property type="entry name" value="ChsH2_Znr"/>
</dbReference>
<keyword evidence="4" id="KW-1185">Reference proteome</keyword>
<dbReference type="InterPro" id="IPR052513">
    <property type="entry name" value="Thioester_dehydratase-like"/>
</dbReference>
<evidence type="ECO:0000313" key="3">
    <source>
        <dbReference type="EMBL" id="MCD5314470.1"/>
    </source>
</evidence>
<dbReference type="SUPFAM" id="SSF50249">
    <property type="entry name" value="Nucleic acid-binding proteins"/>
    <property type="match status" value="1"/>
</dbReference>
<reference evidence="3" key="1">
    <citation type="submission" date="2021-11" db="EMBL/GenBank/DDBJ databases">
        <title>Streptomyces corallinus and Kineosporia corallina sp. nov., two new coral-derived marine actinobacteria.</title>
        <authorList>
            <person name="Buangrab K."/>
            <person name="Sutthacheep M."/>
            <person name="Yeemin T."/>
            <person name="Harunari E."/>
            <person name="Igarashi Y."/>
            <person name="Sripreechasak P."/>
            <person name="Kanchanasin P."/>
            <person name="Tanasupawat S."/>
            <person name="Phongsopitanun W."/>
        </authorList>
    </citation>
    <scope>NUCLEOTIDE SEQUENCE</scope>
    <source>
        <strain evidence="3">JCM 31032</strain>
    </source>
</reference>
<dbReference type="InterPro" id="IPR012340">
    <property type="entry name" value="NA-bd_OB-fold"/>
</dbReference>
<sequence length="133" mass="14685">MYLKPLPTPATHVFWDGLRRREFLVPRCNDCGRYGWIPYPACRKCQSENLEWVAVSGRATIYSYTLVHRGAGAFAADVPYAIVAAALVEDPTACVVLANTTGIAPEDLHIGMEVSIAFEDIPGEDITLWRVTS</sequence>
<dbReference type="Pfam" id="PF01796">
    <property type="entry name" value="OB_ChsH2_C"/>
    <property type="match status" value="1"/>
</dbReference>
<dbReference type="EMBL" id="JAJOMB010000016">
    <property type="protein sequence ID" value="MCD5314470.1"/>
    <property type="molecule type" value="Genomic_DNA"/>
</dbReference>
<evidence type="ECO:0000259" key="2">
    <source>
        <dbReference type="Pfam" id="PF12172"/>
    </source>
</evidence>
<accession>A0A9X1SWW4</accession>
<evidence type="ECO:0000313" key="4">
    <source>
        <dbReference type="Proteomes" id="UP001138997"/>
    </source>
</evidence>
<feature type="domain" description="ChsH2 C-terminal OB-fold" evidence="1">
    <location>
        <begin position="52"/>
        <end position="119"/>
    </location>
</feature>
<dbReference type="PANTHER" id="PTHR34075:SF5">
    <property type="entry name" value="BLR3430 PROTEIN"/>
    <property type="match status" value="1"/>
</dbReference>
<evidence type="ECO:0000259" key="1">
    <source>
        <dbReference type="Pfam" id="PF01796"/>
    </source>
</evidence>
<gene>
    <name evidence="3" type="ORF">LR394_26535</name>
</gene>
<dbReference type="PANTHER" id="PTHR34075">
    <property type="entry name" value="BLR3430 PROTEIN"/>
    <property type="match status" value="1"/>
</dbReference>
<dbReference type="Proteomes" id="UP001138997">
    <property type="component" value="Unassembled WGS sequence"/>
</dbReference>
<dbReference type="Gene3D" id="6.10.30.10">
    <property type="match status" value="1"/>
</dbReference>
<proteinExistence type="predicted"/>
<feature type="domain" description="ChsH2 rubredoxin-like zinc ribbon" evidence="2">
    <location>
        <begin position="15"/>
        <end position="51"/>
    </location>
</feature>
<dbReference type="InterPro" id="IPR002878">
    <property type="entry name" value="ChsH2_C"/>
</dbReference>
<name>A0A9X1SWW4_9ACTN</name>
<dbReference type="AlphaFoldDB" id="A0A9X1SWW4"/>
<comment type="caution">
    <text evidence="3">The sequence shown here is derived from an EMBL/GenBank/DDBJ whole genome shotgun (WGS) entry which is preliminary data.</text>
</comment>